<organism evidence="14 15">
    <name type="scientific">Anopheles arabiensis</name>
    <name type="common">Mosquito</name>
    <dbReference type="NCBI Taxonomy" id="7173"/>
    <lineage>
        <taxon>Eukaryota</taxon>
        <taxon>Metazoa</taxon>
        <taxon>Ecdysozoa</taxon>
        <taxon>Arthropoda</taxon>
        <taxon>Hexapoda</taxon>
        <taxon>Insecta</taxon>
        <taxon>Pterygota</taxon>
        <taxon>Neoptera</taxon>
        <taxon>Endopterygota</taxon>
        <taxon>Diptera</taxon>
        <taxon>Nematocera</taxon>
        <taxon>Culicoidea</taxon>
        <taxon>Culicidae</taxon>
        <taxon>Anophelinae</taxon>
        <taxon>Anopheles</taxon>
    </lineage>
</organism>
<keyword evidence="15" id="KW-1185">Reference proteome</keyword>
<proteinExistence type="inferred from homology"/>
<comment type="subcellular location">
    <subcellularLocation>
        <location evidence="12">Cytoplasm</location>
    </subcellularLocation>
    <subcellularLocation>
        <location evidence="1 12">Golgi apparatus membrane</location>
        <topology evidence="1 12">Peripheral membrane protein</topology>
        <orientation evidence="1 12">Cytoplasmic side</orientation>
    </subcellularLocation>
    <subcellularLocation>
        <location evidence="12">Cytoplasmic vesicle</location>
        <location evidence="12">COPI-coated vesicle membrane</location>
        <topology evidence="12">Peripheral membrane protein</topology>
        <orientation evidence="12">Cytoplasmic side</orientation>
    </subcellularLocation>
</comment>
<evidence type="ECO:0000313" key="14">
    <source>
        <dbReference type="EnsemblMetazoa" id="AARA008405-PA"/>
    </source>
</evidence>
<evidence type="ECO:0000256" key="4">
    <source>
        <dbReference type="ARBA" id="ARBA00022448"/>
    </source>
</evidence>
<dbReference type="CTD" id="39862"/>
<comment type="function">
    <text evidence="11">The coatomer is a cytosolic protein complex that binds to dilysine motifs and reversibly associates with Golgi non-clathrin-coated vesicles, which further mediate biosynthetic protein transport from the ER, via the Golgi up to the trans Golgi network. Coatomer complex is required for budding from Golgi membranes, and is essential for the retrograde Golgi-to-ER transport of dilysine-tagged proteins. The zeta subunit may be involved in regulating the coat assembly and, hence, the rate of biosynthetic protein transport due to its association-dissociation properties with the coatomer complex.</text>
</comment>
<dbReference type="EMBL" id="APCN01002296">
    <property type="status" value="NOT_ANNOTATED_CDS"/>
    <property type="molecule type" value="Genomic_DNA"/>
</dbReference>
<dbReference type="Proteomes" id="UP000075840">
    <property type="component" value="Unassembled WGS sequence"/>
</dbReference>
<dbReference type="GO" id="GO:0000139">
    <property type="term" value="C:Golgi membrane"/>
    <property type="evidence" value="ECO:0007669"/>
    <property type="project" value="UniProtKB-SubCell"/>
</dbReference>
<dbReference type="GO" id="GO:0030126">
    <property type="term" value="C:COPI vesicle coat"/>
    <property type="evidence" value="ECO:0007669"/>
    <property type="project" value="UniProtKB-UniRule"/>
</dbReference>
<dbReference type="SUPFAM" id="SSF64356">
    <property type="entry name" value="SNARE-like"/>
    <property type="match status" value="1"/>
</dbReference>
<dbReference type="AlphaFoldDB" id="A0A182I4A8"/>
<keyword evidence="9 12" id="KW-0472">Membrane</keyword>
<evidence type="ECO:0000256" key="1">
    <source>
        <dbReference type="ARBA" id="ARBA00004255"/>
    </source>
</evidence>
<dbReference type="InterPro" id="IPR039652">
    <property type="entry name" value="Coatomer_zeta"/>
</dbReference>
<evidence type="ECO:0000256" key="11">
    <source>
        <dbReference type="ARBA" id="ARBA00045555"/>
    </source>
</evidence>
<evidence type="ECO:0000259" key="13">
    <source>
        <dbReference type="Pfam" id="PF01217"/>
    </source>
</evidence>
<comment type="subunit">
    <text evidence="3 12">Oligomeric complex that consists of at least the alpha, beta, beta', gamma, delta, epsilon and zeta subunits.</text>
</comment>
<reference evidence="14" key="1">
    <citation type="submission" date="2022-08" db="UniProtKB">
        <authorList>
            <consortium name="EnsemblMetazoa"/>
        </authorList>
    </citation>
    <scope>IDENTIFICATION</scope>
    <source>
        <strain evidence="14">Dongola</strain>
    </source>
</reference>
<dbReference type="GO" id="GO:0006891">
    <property type="term" value="P:intra-Golgi vesicle-mediated transport"/>
    <property type="evidence" value="ECO:0007669"/>
    <property type="project" value="TreeGrafter"/>
</dbReference>
<keyword evidence="5 12" id="KW-0963">Cytoplasm</keyword>
<dbReference type="InterPro" id="IPR022775">
    <property type="entry name" value="AP_mu_sigma_su"/>
</dbReference>
<evidence type="ECO:0000256" key="3">
    <source>
        <dbReference type="ARBA" id="ARBA00011775"/>
    </source>
</evidence>
<name>A0A182I4A8_ANOAR</name>
<dbReference type="FunFam" id="3.30.450.60:FF:000008">
    <property type="entry name" value="Coatomer subunit zeta-1 isoform 1"/>
    <property type="match status" value="1"/>
</dbReference>
<keyword evidence="7 12" id="KW-0653">Protein transport</keyword>
<dbReference type="Gene3D" id="3.30.450.60">
    <property type="match status" value="1"/>
</dbReference>
<evidence type="ECO:0000256" key="10">
    <source>
        <dbReference type="ARBA" id="ARBA00023329"/>
    </source>
</evidence>
<evidence type="ECO:0000256" key="6">
    <source>
        <dbReference type="ARBA" id="ARBA00022892"/>
    </source>
</evidence>
<dbReference type="VEuPathDB" id="VectorBase:AARA21_009927"/>
<dbReference type="PANTHER" id="PTHR11043:SF0">
    <property type="entry name" value="COATOMER SUBUNIT ZETA"/>
    <property type="match status" value="1"/>
</dbReference>
<sequence length="177" mass="20181">MDSLMEPTLYTIKGMCILDNDGNRILAKYYDKNVFPTVKEQRAYEKNLFSKTHRADAEIIMLDGLTCVYKSNVDLFFYVMGSTQENELILLSVLNCLYDTITMILKKNVEKRAVLENLDIVMLAFDEICDGGIILDADPSSVMKRVDLRNDDIPIGEQTVAQVLQSAKEQLKWSLLK</sequence>
<protein>
    <recommendedName>
        <fullName evidence="12">Coatomer subunit zeta</fullName>
    </recommendedName>
</protein>
<dbReference type="EnsemblMetazoa" id="AARA008405-RA">
    <property type="protein sequence ID" value="AARA008405-PA"/>
    <property type="gene ID" value="AARA008405"/>
</dbReference>
<keyword evidence="8 12" id="KW-0333">Golgi apparatus</keyword>
<evidence type="ECO:0000313" key="15">
    <source>
        <dbReference type="Proteomes" id="UP000075840"/>
    </source>
</evidence>
<dbReference type="InterPro" id="IPR011012">
    <property type="entry name" value="Longin-like_dom_sf"/>
</dbReference>
<accession>A0A182I4A8</accession>
<dbReference type="PANTHER" id="PTHR11043">
    <property type="entry name" value="ZETA-COAT PROTEIN"/>
    <property type="match status" value="1"/>
</dbReference>
<evidence type="ECO:0000256" key="12">
    <source>
        <dbReference type="RuleBase" id="RU366053"/>
    </source>
</evidence>
<dbReference type="GO" id="GO:0006886">
    <property type="term" value="P:intracellular protein transport"/>
    <property type="evidence" value="ECO:0007669"/>
    <property type="project" value="TreeGrafter"/>
</dbReference>
<keyword evidence="6 12" id="KW-0931">ER-Golgi transport</keyword>
<dbReference type="GeneID" id="120898263"/>
<dbReference type="VEuPathDB" id="VectorBase:AARA008405"/>
<dbReference type="Pfam" id="PF01217">
    <property type="entry name" value="Clat_adaptor_s"/>
    <property type="match status" value="1"/>
</dbReference>
<evidence type="ECO:0000256" key="7">
    <source>
        <dbReference type="ARBA" id="ARBA00022927"/>
    </source>
</evidence>
<dbReference type="RefSeq" id="XP_040159796.1">
    <property type="nucleotide sequence ID" value="XM_040303862.1"/>
</dbReference>
<keyword evidence="10 12" id="KW-0968">Cytoplasmic vesicle</keyword>
<feature type="domain" description="AP complex mu/sigma subunit" evidence="13">
    <location>
        <begin position="12"/>
        <end position="151"/>
    </location>
</feature>
<dbReference type="CDD" id="cd14829">
    <property type="entry name" value="Zeta-COP"/>
    <property type="match status" value="1"/>
</dbReference>
<dbReference type="GO" id="GO:0006890">
    <property type="term" value="P:retrograde vesicle-mediated transport, Golgi to endoplasmic reticulum"/>
    <property type="evidence" value="ECO:0007669"/>
    <property type="project" value="UniProtKB-UniRule"/>
</dbReference>
<comment type="similarity">
    <text evidence="2 12">Belongs to the adaptor complexes small subunit family.</text>
</comment>
<evidence type="ECO:0000256" key="8">
    <source>
        <dbReference type="ARBA" id="ARBA00023034"/>
    </source>
</evidence>
<evidence type="ECO:0000256" key="9">
    <source>
        <dbReference type="ARBA" id="ARBA00023136"/>
    </source>
</evidence>
<evidence type="ECO:0000256" key="2">
    <source>
        <dbReference type="ARBA" id="ARBA00006972"/>
    </source>
</evidence>
<keyword evidence="4 12" id="KW-0813">Transport</keyword>
<dbReference type="KEGG" id="aara:120898263"/>
<evidence type="ECO:0000256" key="5">
    <source>
        <dbReference type="ARBA" id="ARBA00022490"/>
    </source>
</evidence>